<reference evidence="1 2" key="1">
    <citation type="submission" date="2019-02" db="EMBL/GenBank/DDBJ databases">
        <title>Deep-cultivation of Planctomycetes and their phenomic and genomic characterization uncovers novel biology.</title>
        <authorList>
            <person name="Wiegand S."/>
            <person name="Jogler M."/>
            <person name="Boedeker C."/>
            <person name="Pinto D."/>
            <person name="Vollmers J."/>
            <person name="Rivas-Marin E."/>
            <person name="Kohn T."/>
            <person name="Peeters S.H."/>
            <person name="Heuer A."/>
            <person name="Rast P."/>
            <person name="Oberbeckmann S."/>
            <person name="Bunk B."/>
            <person name="Jeske O."/>
            <person name="Meyerdierks A."/>
            <person name="Storesund J.E."/>
            <person name="Kallscheuer N."/>
            <person name="Luecker S."/>
            <person name="Lage O.M."/>
            <person name="Pohl T."/>
            <person name="Merkel B.J."/>
            <person name="Hornburger P."/>
            <person name="Mueller R.-W."/>
            <person name="Bruemmer F."/>
            <person name="Labrenz M."/>
            <person name="Spormann A.M."/>
            <person name="Op Den Camp H."/>
            <person name="Overmann J."/>
            <person name="Amann R."/>
            <person name="Jetten M.S.M."/>
            <person name="Mascher T."/>
            <person name="Medema M.H."/>
            <person name="Devos D.P."/>
            <person name="Kaster A.-K."/>
            <person name="Ovreas L."/>
            <person name="Rohde M."/>
            <person name="Galperin M.Y."/>
            <person name="Jogler C."/>
        </authorList>
    </citation>
    <scope>NUCLEOTIDE SEQUENCE [LARGE SCALE GENOMIC DNA]</scope>
    <source>
        <strain evidence="1 2">Poly41</strain>
    </source>
</reference>
<dbReference type="Gene3D" id="3.40.390.10">
    <property type="entry name" value="Collagenase (Catalytic Domain)"/>
    <property type="match status" value="1"/>
</dbReference>
<gene>
    <name evidence="1" type="ORF">Poly41_28550</name>
</gene>
<keyword evidence="2" id="KW-1185">Reference proteome</keyword>
<protein>
    <recommendedName>
        <fullName evidence="3">Metallopeptidase</fullName>
    </recommendedName>
</protein>
<dbReference type="Proteomes" id="UP000319143">
    <property type="component" value="Unassembled WGS sequence"/>
</dbReference>
<proteinExistence type="predicted"/>
<dbReference type="InterPro" id="IPR024079">
    <property type="entry name" value="MetalloPept_cat_dom_sf"/>
</dbReference>
<dbReference type="EMBL" id="SJPV01000004">
    <property type="protein sequence ID" value="TWU38379.1"/>
    <property type="molecule type" value="Genomic_DNA"/>
</dbReference>
<dbReference type="GO" id="GO:0008237">
    <property type="term" value="F:metallopeptidase activity"/>
    <property type="evidence" value="ECO:0007669"/>
    <property type="project" value="InterPro"/>
</dbReference>
<accession>A0A5C6DUE1</accession>
<evidence type="ECO:0000313" key="1">
    <source>
        <dbReference type="EMBL" id="TWU38379.1"/>
    </source>
</evidence>
<sequence>MMILHELAHAYHDQVFGFEHPRIKAAYNRVAAEGIYDSVQRNNGKMERAYGMNNHKEYFAESSEAFFGTNDFYPFDHEQLKRHDPRMDRLLGELWRTAEP</sequence>
<name>A0A5C6DUE1_9BACT</name>
<evidence type="ECO:0008006" key="3">
    <source>
        <dbReference type="Google" id="ProtNLM"/>
    </source>
</evidence>
<dbReference type="AlphaFoldDB" id="A0A5C6DUE1"/>
<dbReference type="SUPFAM" id="SSF55486">
    <property type="entry name" value="Metalloproteases ('zincins'), catalytic domain"/>
    <property type="match status" value="1"/>
</dbReference>
<comment type="caution">
    <text evidence="1">The sequence shown here is derived from an EMBL/GenBank/DDBJ whole genome shotgun (WGS) entry which is preliminary data.</text>
</comment>
<organism evidence="1 2">
    <name type="scientific">Novipirellula artificiosorum</name>
    <dbReference type="NCBI Taxonomy" id="2528016"/>
    <lineage>
        <taxon>Bacteria</taxon>
        <taxon>Pseudomonadati</taxon>
        <taxon>Planctomycetota</taxon>
        <taxon>Planctomycetia</taxon>
        <taxon>Pirellulales</taxon>
        <taxon>Pirellulaceae</taxon>
        <taxon>Novipirellula</taxon>
    </lineage>
</organism>
<evidence type="ECO:0000313" key="2">
    <source>
        <dbReference type="Proteomes" id="UP000319143"/>
    </source>
</evidence>